<evidence type="ECO:0000259" key="2">
    <source>
        <dbReference type="PROSITE" id="PS50157"/>
    </source>
</evidence>
<organism evidence="3 4">
    <name type="scientific">Terfezia boudieri ATCC MYA-4762</name>
    <dbReference type="NCBI Taxonomy" id="1051890"/>
    <lineage>
        <taxon>Eukaryota</taxon>
        <taxon>Fungi</taxon>
        <taxon>Dikarya</taxon>
        <taxon>Ascomycota</taxon>
        <taxon>Pezizomycotina</taxon>
        <taxon>Pezizomycetes</taxon>
        <taxon>Pezizales</taxon>
        <taxon>Pezizaceae</taxon>
        <taxon>Terfezia</taxon>
    </lineage>
</organism>
<keyword evidence="1" id="KW-0479">Metal-binding</keyword>
<keyword evidence="1" id="KW-0863">Zinc-finger</keyword>
<dbReference type="OrthoDB" id="5499540at2759"/>
<reference evidence="3 4" key="1">
    <citation type="journal article" date="2018" name="Nat. Ecol. Evol.">
        <title>Pezizomycetes genomes reveal the molecular basis of ectomycorrhizal truffle lifestyle.</title>
        <authorList>
            <person name="Murat C."/>
            <person name="Payen T."/>
            <person name="Noel B."/>
            <person name="Kuo A."/>
            <person name="Morin E."/>
            <person name="Chen J."/>
            <person name="Kohler A."/>
            <person name="Krizsan K."/>
            <person name="Balestrini R."/>
            <person name="Da Silva C."/>
            <person name="Montanini B."/>
            <person name="Hainaut M."/>
            <person name="Levati E."/>
            <person name="Barry K.W."/>
            <person name="Belfiori B."/>
            <person name="Cichocki N."/>
            <person name="Clum A."/>
            <person name="Dockter R.B."/>
            <person name="Fauchery L."/>
            <person name="Guy J."/>
            <person name="Iotti M."/>
            <person name="Le Tacon F."/>
            <person name="Lindquist E.A."/>
            <person name="Lipzen A."/>
            <person name="Malagnac F."/>
            <person name="Mello A."/>
            <person name="Molinier V."/>
            <person name="Miyauchi S."/>
            <person name="Poulain J."/>
            <person name="Riccioni C."/>
            <person name="Rubini A."/>
            <person name="Sitrit Y."/>
            <person name="Splivallo R."/>
            <person name="Traeger S."/>
            <person name="Wang M."/>
            <person name="Zifcakova L."/>
            <person name="Wipf D."/>
            <person name="Zambonelli A."/>
            <person name="Paolocci F."/>
            <person name="Nowrousian M."/>
            <person name="Ottonello S."/>
            <person name="Baldrian P."/>
            <person name="Spatafora J.W."/>
            <person name="Henrissat B."/>
            <person name="Nagy L.G."/>
            <person name="Aury J.M."/>
            <person name="Wincker P."/>
            <person name="Grigoriev I.V."/>
            <person name="Bonfante P."/>
            <person name="Martin F.M."/>
        </authorList>
    </citation>
    <scope>NUCLEOTIDE SEQUENCE [LARGE SCALE GENOMIC DNA]</scope>
    <source>
        <strain evidence="3 4">ATCC MYA-4762</strain>
    </source>
</reference>
<gene>
    <name evidence="3" type="ORF">L211DRAFT_869637</name>
</gene>
<keyword evidence="4" id="KW-1185">Reference proteome</keyword>
<dbReference type="AlphaFoldDB" id="A0A3N4LGR6"/>
<evidence type="ECO:0000256" key="1">
    <source>
        <dbReference type="PROSITE-ProRule" id="PRU00042"/>
    </source>
</evidence>
<protein>
    <recommendedName>
        <fullName evidence="2">C2H2-type domain-containing protein</fullName>
    </recommendedName>
</protein>
<feature type="domain" description="C2H2-type" evidence="2">
    <location>
        <begin position="117"/>
        <end position="135"/>
    </location>
</feature>
<accession>A0A3N4LGR6</accession>
<proteinExistence type="predicted"/>
<dbReference type="PROSITE" id="PS50157">
    <property type="entry name" value="ZINC_FINGER_C2H2_2"/>
    <property type="match status" value="1"/>
</dbReference>
<name>A0A3N4LGR6_9PEZI</name>
<dbReference type="GO" id="GO:0008270">
    <property type="term" value="F:zinc ion binding"/>
    <property type="evidence" value="ECO:0007669"/>
    <property type="project" value="UniProtKB-KW"/>
</dbReference>
<keyword evidence="1" id="KW-0862">Zinc</keyword>
<dbReference type="EMBL" id="ML121555">
    <property type="protein sequence ID" value="RPB22067.1"/>
    <property type="molecule type" value="Genomic_DNA"/>
</dbReference>
<sequence>MFSEYCQLQSASCHPDLAVLQEKHSLCVLLQRAAFRTNFTRLSTIDIRYPQGACHSMGRSRKRVKRLYPCVFDHLDCVFMGGKAGFKDCAKLKYVCMITIPQCRCCPEDALRHLRAYQCTKCGKCFGKKYALLRHVNKSKYPCTKRSLNLGSHELAKGLLQDLEGAKGYTEIQAVANRCAPYRNRDVERTRKRQHINDDAVSSLQIDSGPLVAIPGNGNSGVGLLMVSDNPHASHSGPVHPNSTTPLGYRLLGEVNNEHDSPWDVSNNVPILPGNNNIRPGIIIPLENVNTGITFPPPTTSSIPDITPSTITTAAYPQPENYTVQHNSEGATIDLFAQPFIFVGSEPTLLESETLQYNMEDIPELFEEDLGNISLWWVHEEPDNTSMNSQIKGGYHEQGL</sequence>
<dbReference type="InterPro" id="IPR013087">
    <property type="entry name" value="Znf_C2H2_type"/>
</dbReference>
<evidence type="ECO:0000313" key="4">
    <source>
        <dbReference type="Proteomes" id="UP000267821"/>
    </source>
</evidence>
<dbReference type="InParanoid" id="A0A3N4LGR6"/>
<dbReference type="Proteomes" id="UP000267821">
    <property type="component" value="Unassembled WGS sequence"/>
</dbReference>
<evidence type="ECO:0000313" key="3">
    <source>
        <dbReference type="EMBL" id="RPB22067.1"/>
    </source>
</evidence>